<dbReference type="Pfam" id="PF20431">
    <property type="entry name" value="E_motif"/>
    <property type="match status" value="1"/>
</dbReference>
<evidence type="ECO:0000256" key="1">
    <source>
        <dbReference type="ARBA" id="ARBA00022737"/>
    </source>
</evidence>
<dbReference type="PANTHER" id="PTHR47926">
    <property type="entry name" value="PENTATRICOPEPTIDE REPEAT-CONTAINING PROTEIN"/>
    <property type="match status" value="1"/>
</dbReference>
<feature type="repeat" description="PPR" evidence="2">
    <location>
        <begin position="64"/>
        <end position="94"/>
    </location>
</feature>
<dbReference type="Pfam" id="PF12854">
    <property type="entry name" value="PPR_1"/>
    <property type="match status" value="1"/>
</dbReference>
<dbReference type="Pfam" id="PF13041">
    <property type="entry name" value="PPR_2"/>
    <property type="match status" value="1"/>
</dbReference>
<name>A0A822XNL6_NELNU</name>
<protein>
    <recommendedName>
        <fullName evidence="5">Pentatricopeptide repeat-containing protein</fullName>
    </recommendedName>
</protein>
<dbReference type="GO" id="GO:0009451">
    <property type="term" value="P:RNA modification"/>
    <property type="evidence" value="ECO:0007669"/>
    <property type="project" value="InterPro"/>
</dbReference>
<dbReference type="NCBIfam" id="TIGR00756">
    <property type="entry name" value="PPR"/>
    <property type="match status" value="3"/>
</dbReference>
<dbReference type="FunFam" id="1.25.40.10:FF:000090">
    <property type="entry name" value="Pentatricopeptide repeat-containing protein, chloroplastic"/>
    <property type="match status" value="1"/>
</dbReference>
<dbReference type="InterPro" id="IPR011990">
    <property type="entry name" value="TPR-like_helical_dom_sf"/>
</dbReference>
<keyword evidence="1" id="KW-0677">Repeat</keyword>
<dbReference type="Proteomes" id="UP000607653">
    <property type="component" value="Unassembled WGS sequence"/>
</dbReference>
<sequence>MIAGYVLSGSNDQALEMFEEMRRAGEQPDEVTMLSLLSACADSGALEAGKQIHSSLLEMGSGLSIVLGNALIDMYAKCGSIEKALDVFRGMTEKDVSTWNSIIGGLVFHGHAEQSICLFKEMLREKIKSGQMRSLLLVSWLPVVMVGWLMRSRRYFNLMRIQYGIEPNIKHYGCMVDMLGRRGLLDEAFKFVEVMDVEPNAIIWRTLLGACGTHGNIELGERANERLLAMRRDQSGDYVLLSNIYASMGEWDGVEKVRKLMDDSGVKKEPGCSLIEADHKDLMIFLFESKPSLNPSLISLCKKTVQANALQTRKTMLFDYSM</sequence>
<organism evidence="3 4">
    <name type="scientific">Nelumbo nucifera</name>
    <name type="common">Sacred lotus</name>
    <dbReference type="NCBI Taxonomy" id="4432"/>
    <lineage>
        <taxon>Eukaryota</taxon>
        <taxon>Viridiplantae</taxon>
        <taxon>Streptophyta</taxon>
        <taxon>Embryophyta</taxon>
        <taxon>Tracheophyta</taxon>
        <taxon>Spermatophyta</taxon>
        <taxon>Magnoliopsida</taxon>
        <taxon>Proteales</taxon>
        <taxon>Nelumbonaceae</taxon>
        <taxon>Nelumbo</taxon>
    </lineage>
</organism>
<evidence type="ECO:0000313" key="4">
    <source>
        <dbReference type="Proteomes" id="UP000607653"/>
    </source>
</evidence>
<dbReference type="InterPro" id="IPR002885">
    <property type="entry name" value="PPR_rpt"/>
</dbReference>
<feature type="repeat" description="PPR" evidence="2">
    <location>
        <begin position="1"/>
        <end position="28"/>
    </location>
</feature>
<evidence type="ECO:0008006" key="5">
    <source>
        <dbReference type="Google" id="ProtNLM"/>
    </source>
</evidence>
<feature type="repeat" description="PPR" evidence="2">
    <location>
        <begin position="95"/>
        <end position="129"/>
    </location>
</feature>
<dbReference type="AlphaFoldDB" id="A0A822XNL6"/>
<proteinExistence type="predicted"/>
<comment type="caution">
    <text evidence="3">The sequence shown here is derived from an EMBL/GenBank/DDBJ whole genome shotgun (WGS) entry which is preliminary data.</text>
</comment>
<evidence type="ECO:0000256" key="2">
    <source>
        <dbReference type="PROSITE-ProRule" id="PRU00708"/>
    </source>
</evidence>
<dbReference type="PANTHER" id="PTHR47926:SF391">
    <property type="entry name" value="TETRATRICOPEPTIDE-LIKE HELICAL DOMAIN SUPERFAMILY"/>
    <property type="match status" value="1"/>
</dbReference>
<gene>
    <name evidence="3" type="ORF">HUJ06_022756</name>
</gene>
<dbReference type="PROSITE" id="PS51375">
    <property type="entry name" value="PPR"/>
    <property type="match status" value="3"/>
</dbReference>
<dbReference type="EMBL" id="DUZY01000001">
    <property type="protein sequence ID" value="DAD21293.1"/>
    <property type="molecule type" value="Genomic_DNA"/>
</dbReference>
<dbReference type="Pfam" id="PF01535">
    <property type="entry name" value="PPR"/>
    <property type="match status" value="2"/>
</dbReference>
<reference evidence="3 4" key="1">
    <citation type="journal article" date="2020" name="Mol. Biol. Evol.">
        <title>Distinct Expression and Methylation Patterns for Genes with Different Fates following a Single Whole-Genome Duplication in Flowering Plants.</title>
        <authorList>
            <person name="Shi T."/>
            <person name="Rahmani R.S."/>
            <person name="Gugger P.F."/>
            <person name="Wang M."/>
            <person name="Li H."/>
            <person name="Zhang Y."/>
            <person name="Li Z."/>
            <person name="Wang Q."/>
            <person name="Van de Peer Y."/>
            <person name="Marchal K."/>
            <person name="Chen J."/>
        </authorList>
    </citation>
    <scope>NUCLEOTIDE SEQUENCE [LARGE SCALE GENOMIC DNA]</scope>
    <source>
        <tissue evidence="3">Leaf</tissue>
    </source>
</reference>
<dbReference type="Gene3D" id="1.25.40.10">
    <property type="entry name" value="Tetratricopeptide repeat domain"/>
    <property type="match status" value="2"/>
</dbReference>
<accession>A0A822XNL6</accession>
<keyword evidence="4" id="KW-1185">Reference proteome</keyword>
<dbReference type="GO" id="GO:0003723">
    <property type="term" value="F:RNA binding"/>
    <property type="evidence" value="ECO:0007669"/>
    <property type="project" value="InterPro"/>
</dbReference>
<dbReference type="InterPro" id="IPR046960">
    <property type="entry name" value="PPR_At4g14850-like_plant"/>
</dbReference>
<dbReference type="InterPro" id="IPR046848">
    <property type="entry name" value="E_motif"/>
</dbReference>
<evidence type="ECO:0000313" key="3">
    <source>
        <dbReference type="EMBL" id="DAD21293.1"/>
    </source>
</evidence>